<proteinExistence type="predicted"/>
<dbReference type="InterPro" id="IPR015943">
    <property type="entry name" value="WD40/YVTN_repeat-like_dom_sf"/>
</dbReference>
<gene>
    <name evidence="6" type="ORF">GA_TR7725_c0_g1_i1_g.25041</name>
</gene>
<dbReference type="SUPFAM" id="SSF50978">
    <property type="entry name" value="WD40 repeat-like"/>
    <property type="match status" value="1"/>
</dbReference>
<feature type="repeat" description="WD" evidence="3">
    <location>
        <begin position="520"/>
        <end position="561"/>
    </location>
</feature>
<feature type="domain" description="CTLH" evidence="5">
    <location>
        <begin position="217"/>
        <end position="275"/>
    </location>
</feature>
<dbReference type="PROSITE" id="PS50896">
    <property type="entry name" value="LISH"/>
    <property type="match status" value="2"/>
</dbReference>
<evidence type="ECO:0000256" key="1">
    <source>
        <dbReference type="ARBA" id="ARBA00022574"/>
    </source>
</evidence>
<dbReference type="InterPro" id="IPR027728">
    <property type="entry name" value="Topless_fam"/>
</dbReference>
<evidence type="ECO:0000259" key="5">
    <source>
        <dbReference type="PROSITE" id="PS50897"/>
    </source>
</evidence>
<dbReference type="InterPro" id="IPR036322">
    <property type="entry name" value="WD40_repeat_dom_sf"/>
</dbReference>
<reference evidence="6" key="1">
    <citation type="submission" date="2016-07" db="EMBL/GenBank/DDBJ databases">
        <title>De novo transcriptome assembly of four accessions of the metal hyperaccumulator plant Noccaea caerulescens.</title>
        <authorList>
            <person name="Blande D."/>
            <person name="Halimaa P."/>
            <person name="Tervahauta A.I."/>
            <person name="Aarts M.G."/>
            <person name="Karenlampi S.O."/>
        </authorList>
    </citation>
    <scope>NUCLEOTIDE SEQUENCE</scope>
</reference>
<evidence type="ECO:0000256" key="3">
    <source>
        <dbReference type="PROSITE-ProRule" id="PRU00221"/>
    </source>
</evidence>
<dbReference type="Gene3D" id="2.130.10.10">
    <property type="entry name" value="YVTN repeat-like/Quinoprotein amine dehydrogenase"/>
    <property type="match status" value="2"/>
</dbReference>
<dbReference type="InterPro" id="IPR054080">
    <property type="entry name" value="TPR1-like_2nd"/>
</dbReference>
<dbReference type="InterPro" id="IPR006595">
    <property type="entry name" value="CTLH_C"/>
</dbReference>
<dbReference type="GO" id="GO:0006355">
    <property type="term" value="P:regulation of DNA-templated transcription"/>
    <property type="evidence" value="ECO:0007669"/>
    <property type="project" value="InterPro"/>
</dbReference>
<evidence type="ECO:0000256" key="4">
    <source>
        <dbReference type="SAM" id="MobiDB-lite"/>
    </source>
</evidence>
<dbReference type="InterPro" id="IPR054532">
    <property type="entry name" value="TPL_SMU1_LisH-like"/>
</dbReference>
<keyword evidence="2" id="KW-0677">Repeat</keyword>
<dbReference type="SMART" id="SM00320">
    <property type="entry name" value="WD40"/>
    <property type="match status" value="4"/>
</dbReference>
<dbReference type="InterPro" id="IPR006594">
    <property type="entry name" value="LisH"/>
</dbReference>
<sequence>MISDETDRKTLIFLILQFLNEEGYNESLHLLEQESKVLFNFSYLSDAIINGNWKVAEDYLSAFTSPEENTFSRKMFFELYKSKFSEAQDRSGGSESVNVFSKELRGIPVFKDDGYEDLVEVIADIRVLEQTCIMDKASLRAKLCVDLHKLGTSNPSLCGKLGFPELEKNALMSLIVLICPIRINGGFKEDLIFLILQFLFEAKYKNTFHKLEQETKVLFNLKYLAELMTLGKFDKAQEYLTAFTNQDENKYSKAMFLEIQKLQCLESAQREVTKIKLHDSVIMLAKKNPVLKDKLNLPNMGKSRLLTLMKKTVDFWGLRTCNHPNSLENFPVVPYLCRARASLGNNVNEKKRKEINDPSECNALFLPDNCPGGRIACLTYSASGDYVLALAEDATHKLWTWSSSPYEYCKYTPRVLKENVFPKPRLHQPQSGITMKNDIATAVENSTSCFAIKGSYIFSTSGGKIAVFDVKRFEKVATFGSPTPSATCFIFIPGDLLAIGLDDGSIFVHCLSSRTIKANLEGHEQRITCLAFSRCFNVLVSSGADGKLCVWSTKSWEKLTSNNFNRRMCTRNNHESSSSLVTHIQFDPYQIDLLVVEEKCIFILKAPTLDCLLQWVSDESDGAITCAAYSSDGEIIYVGSRSGSIKILDSKTFRTICKINLTAFTRPILSIIRLEVYPTVVAAHPSHPRQISVGLSNGKVIVLQPLDRGGWGEEVPLEGPEDDGDYSDSSDSSY</sequence>
<name>A0A1J3E5Q6_NOCCA</name>
<dbReference type="Pfam" id="PF00400">
    <property type="entry name" value="WD40"/>
    <property type="match status" value="2"/>
</dbReference>
<keyword evidence="1 3" id="KW-0853">WD repeat</keyword>
<dbReference type="SMART" id="SM00667">
    <property type="entry name" value="LisH"/>
    <property type="match status" value="2"/>
</dbReference>
<dbReference type="PANTHER" id="PTHR44083">
    <property type="entry name" value="TOPLESS-RELATED PROTEIN 1-RELATED"/>
    <property type="match status" value="1"/>
</dbReference>
<accession>A0A1J3E5Q6</accession>
<dbReference type="SMART" id="SM00668">
    <property type="entry name" value="CTLH"/>
    <property type="match status" value="2"/>
</dbReference>
<protein>
    <submittedName>
        <fullName evidence="6">Topless-related protein 4</fullName>
    </submittedName>
</protein>
<feature type="region of interest" description="Disordered" evidence="4">
    <location>
        <begin position="711"/>
        <end position="734"/>
    </location>
</feature>
<dbReference type="PROSITE" id="PS50294">
    <property type="entry name" value="WD_REPEATS_REGION"/>
    <property type="match status" value="1"/>
</dbReference>
<dbReference type="Pfam" id="PF17814">
    <property type="entry name" value="LisH_TPL"/>
    <property type="match status" value="2"/>
</dbReference>
<feature type="compositionally biased region" description="Acidic residues" evidence="4">
    <location>
        <begin position="715"/>
        <end position="728"/>
    </location>
</feature>
<dbReference type="PANTHER" id="PTHR44083:SF17">
    <property type="entry name" value="TRANSDUCIN FAMILY PROTEIN _ WD-40 REPEAT FAMILY PROTEIN"/>
    <property type="match status" value="1"/>
</dbReference>
<dbReference type="PROSITE" id="PS50082">
    <property type="entry name" value="WD_REPEATS_2"/>
    <property type="match status" value="1"/>
</dbReference>
<organism evidence="6">
    <name type="scientific">Noccaea caerulescens</name>
    <name type="common">Alpine penny-cress</name>
    <name type="synonym">Thlaspi caerulescens</name>
    <dbReference type="NCBI Taxonomy" id="107243"/>
    <lineage>
        <taxon>Eukaryota</taxon>
        <taxon>Viridiplantae</taxon>
        <taxon>Streptophyta</taxon>
        <taxon>Embryophyta</taxon>
        <taxon>Tracheophyta</taxon>
        <taxon>Spermatophyta</taxon>
        <taxon>Magnoliopsida</taxon>
        <taxon>eudicotyledons</taxon>
        <taxon>Gunneridae</taxon>
        <taxon>Pentapetalae</taxon>
        <taxon>rosids</taxon>
        <taxon>malvids</taxon>
        <taxon>Brassicales</taxon>
        <taxon>Brassicaceae</taxon>
        <taxon>Coluteocarpeae</taxon>
        <taxon>Noccaea</taxon>
    </lineage>
</organism>
<dbReference type="EMBL" id="GEVI01007900">
    <property type="protein sequence ID" value="JAU24420.1"/>
    <property type="molecule type" value="Transcribed_RNA"/>
</dbReference>
<dbReference type="Pfam" id="PF21889">
    <property type="entry name" value="TPR1-like_2nd"/>
    <property type="match status" value="2"/>
</dbReference>
<dbReference type="PROSITE" id="PS50897">
    <property type="entry name" value="CTLH"/>
    <property type="match status" value="1"/>
</dbReference>
<dbReference type="AlphaFoldDB" id="A0A1J3E5Q6"/>
<evidence type="ECO:0000256" key="2">
    <source>
        <dbReference type="ARBA" id="ARBA00022737"/>
    </source>
</evidence>
<evidence type="ECO:0000313" key="6">
    <source>
        <dbReference type="EMBL" id="JAU24420.1"/>
    </source>
</evidence>
<dbReference type="InterPro" id="IPR001680">
    <property type="entry name" value="WD40_rpt"/>
</dbReference>